<dbReference type="InterPro" id="IPR041657">
    <property type="entry name" value="HTH_17"/>
</dbReference>
<dbReference type="Proteomes" id="UP000256748">
    <property type="component" value="Unassembled WGS sequence"/>
</dbReference>
<reference evidence="2 3" key="1">
    <citation type="submission" date="2017-03" db="EMBL/GenBank/DDBJ databases">
        <title>Genome analysis of Rhizobial strains effectives or ineffectives for nitrogen fixation isolated from bean seeds.</title>
        <authorList>
            <person name="Peralta H."/>
            <person name="Aguilar-Vera A."/>
            <person name="Mora Y."/>
            <person name="Vargas-Lagunas C."/>
            <person name="Girard L."/>
            <person name="Mora J."/>
        </authorList>
    </citation>
    <scope>NUCLEOTIDE SEQUENCE [LARGE SCALE GENOMIC DNA]</scope>
    <source>
        <strain evidence="2 3">CCGM5</strain>
    </source>
</reference>
<dbReference type="EMBL" id="NAOO01000028">
    <property type="protein sequence ID" value="RFB87377.1"/>
    <property type="molecule type" value="Genomic_DNA"/>
</dbReference>
<name>A0A3E1B7P4_RHILT</name>
<evidence type="ECO:0000313" key="2">
    <source>
        <dbReference type="EMBL" id="RFB87377.1"/>
    </source>
</evidence>
<comment type="caution">
    <text evidence="2">The sequence shown here is derived from an EMBL/GenBank/DDBJ whole genome shotgun (WGS) entry which is preliminary data.</text>
</comment>
<protein>
    <recommendedName>
        <fullName evidence="1">Helix-turn-helix domain-containing protein</fullName>
    </recommendedName>
</protein>
<feature type="domain" description="Helix-turn-helix" evidence="1">
    <location>
        <begin position="7"/>
        <end position="53"/>
    </location>
</feature>
<dbReference type="Pfam" id="PF12728">
    <property type="entry name" value="HTH_17"/>
    <property type="match status" value="1"/>
</dbReference>
<proteinExistence type="predicted"/>
<dbReference type="AlphaFoldDB" id="A0A3E1B7P4"/>
<organism evidence="2 3">
    <name type="scientific">Rhizobium leguminosarum bv. trifolii</name>
    <dbReference type="NCBI Taxonomy" id="386"/>
    <lineage>
        <taxon>Bacteria</taxon>
        <taxon>Pseudomonadati</taxon>
        <taxon>Pseudomonadota</taxon>
        <taxon>Alphaproteobacteria</taxon>
        <taxon>Hyphomicrobiales</taxon>
        <taxon>Rhizobiaceae</taxon>
        <taxon>Rhizobium/Agrobacterium group</taxon>
        <taxon>Rhizobium</taxon>
    </lineage>
</organism>
<evidence type="ECO:0000313" key="3">
    <source>
        <dbReference type="Proteomes" id="UP000256748"/>
    </source>
</evidence>
<evidence type="ECO:0000259" key="1">
    <source>
        <dbReference type="Pfam" id="PF12728"/>
    </source>
</evidence>
<gene>
    <name evidence="2" type="ORF">B5K10_22360</name>
</gene>
<dbReference type="RefSeq" id="WP_116275105.1">
    <property type="nucleotide sequence ID" value="NZ_KZ859523.1"/>
</dbReference>
<accession>A0A3E1B7P4</accession>
<sequence>MTKIAVTVPEAVQISGIGRTNLYKLFKDGSLKPRKSGKRTLILVEELESYLKSLPVAA</sequence>